<name>A0ABN9PYB8_9DINO</name>
<dbReference type="EMBL" id="CAUYUJ010001914">
    <property type="protein sequence ID" value="CAK0798297.1"/>
    <property type="molecule type" value="Genomic_DNA"/>
</dbReference>
<evidence type="ECO:0000313" key="2">
    <source>
        <dbReference type="Proteomes" id="UP001189429"/>
    </source>
</evidence>
<gene>
    <name evidence="1" type="ORF">PCOR1329_LOCUS7093</name>
</gene>
<sequence>MGRKRQTEGGAAEGPAAALGGGGVTALHRFLPGNPYLVGLPQFALRSPLWETHESLSALLDGGANASTSLPVEPPAKHVITHESWKLVKVEPEVQDLADHFGLDGRIAGKLQEALDTREEPGEDLEVLWEILDEARNPPGLTMIKVKEMLEGTYRAGEKQDAGVKALAEKFNLDERATYKLGEVLSTRPNRKEVSLPRALVCFHALAPVPSIALATPAMQA</sequence>
<keyword evidence="2" id="KW-1185">Reference proteome</keyword>
<proteinExistence type="predicted"/>
<reference evidence="1" key="1">
    <citation type="submission" date="2023-10" db="EMBL/GenBank/DDBJ databases">
        <authorList>
            <person name="Chen Y."/>
            <person name="Shah S."/>
            <person name="Dougan E. K."/>
            <person name="Thang M."/>
            <person name="Chan C."/>
        </authorList>
    </citation>
    <scope>NUCLEOTIDE SEQUENCE [LARGE SCALE GENOMIC DNA]</scope>
</reference>
<evidence type="ECO:0000313" key="1">
    <source>
        <dbReference type="EMBL" id="CAK0798297.1"/>
    </source>
</evidence>
<protein>
    <submittedName>
        <fullName evidence="1">Uncharacterized protein</fullName>
    </submittedName>
</protein>
<dbReference type="Proteomes" id="UP001189429">
    <property type="component" value="Unassembled WGS sequence"/>
</dbReference>
<organism evidence="1 2">
    <name type="scientific">Prorocentrum cordatum</name>
    <dbReference type="NCBI Taxonomy" id="2364126"/>
    <lineage>
        <taxon>Eukaryota</taxon>
        <taxon>Sar</taxon>
        <taxon>Alveolata</taxon>
        <taxon>Dinophyceae</taxon>
        <taxon>Prorocentrales</taxon>
        <taxon>Prorocentraceae</taxon>
        <taxon>Prorocentrum</taxon>
    </lineage>
</organism>
<accession>A0ABN9PYB8</accession>
<comment type="caution">
    <text evidence="1">The sequence shown here is derived from an EMBL/GenBank/DDBJ whole genome shotgun (WGS) entry which is preliminary data.</text>
</comment>